<dbReference type="Gene3D" id="1.10.30.50">
    <property type="match status" value="1"/>
</dbReference>
<sequence>MAIRRISSPSLRRVTPSIHSTCFHCTSTLPPENRLTPICHNCILLFRSILTSSRWRDKVRQSYFAENPFCIHCPSHLYTPATDIDHIKPWRFYPELFWDQSNWQSLCHSCHSKKTISENTPTQFSSKKPIKGY</sequence>
<dbReference type="CDD" id="cd00085">
    <property type="entry name" value="HNHc"/>
    <property type="match status" value="1"/>
</dbReference>
<gene>
    <name evidence="2" type="ORF">UFOVP448_56</name>
</gene>
<dbReference type="GO" id="GO:0003676">
    <property type="term" value="F:nucleic acid binding"/>
    <property type="evidence" value="ECO:0007669"/>
    <property type="project" value="InterPro"/>
</dbReference>
<dbReference type="GO" id="GO:0008270">
    <property type="term" value="F:zinc ion binding"/>
    <property type="evidence" value="ECO:0007669"/>
    <property type="project" value="InterPro"/>
</dbReference>
<protein>
    <submittedName>
        <fullName evidence="2">HNHc domain containing protein</fullName>
    </submittedName>
</protein>
<accession>A0A6J5M8J1</accession>
<reference evidence="2" key="1">
    <citation type="submission" date="2020-04" db="EMBL/GenBank/DDBJ databases">
        <authorList>
            <person name="Chiriac C."/>
            <person name="Salcher M."/>
            <person name="Ghai R."/>
            <person name="Kavagutti S V."/>
        </authorList>
    </citation>
    <scope>NUCLEOTIDE SEQUENCE</scope>
</reference>
<evidence type="ECO:0000313" key="2">
    <source>
        <dbReference type="EMBL" id="CAB4142974.1"/>
    </source>
</evidence>
<feature type="domain" description="HNH nuclease" evidence="1">
    <location>
        <begin position="54"/>
        <end position="112"/>
    </location>
</feature>
<evidence type="ECO:0000259" key="1">
    <source>
        <dbReference type="SMART" id="SM00507"/>
    </source>
</evidence>
<dbReference type="EMBL" id="LR796422">
    <property type="protein sequence ID" value="CAB4142974.1"/>
    <property type="molecule type" value="Genomic_DNA"/>
</dbReference>
<dbReference type="SMART" id="SM00507">
    <property type="entry name" value="HNHc"/>
    <property type="match status" value="1"/>
</dbReference>
<dbReference type="InterPro" id="IPR002711">
    <property type="entry name" value="HNH"/>
</dbReference>
<dbReference type="InterPro" id="IPR003615">
    <property type="entry name" value="HNH_nuc"/>
</dbReference>
<name>A0A6J5M8J1_9CAUD</name>
<proteinExistence type="predicted"/>
<dbReference type="GO" id="GO:0004519">
    <property type="term" value="F:endonuclease activity"/>
    <property type="evidence" value="ECO:0007669"/>
    <property type="project" value="InterPro"/>
</dbReference>
<organism evidence="2">
    <name type="scientific">uncultured Caudovirales phage</name>
    <dbReference type="NCBI Taxonomy" id="2100421"/>
    <lineage>
        <taxon>Viruses</taxon>
        <taxon>Duplodnaviria</taxon>
        <taxon>Heunggongvirae</taxon>
        <taxon>Uroviricota</taxon>
        <taxon>Caudoviricetes</taxon>
        <taxon>Peduoviridae</taxon>
        <taxon>Maltschvirus</taxon>
        <taxon>Maltschvirus maltsch</taxon>
    </lineage>
</organism>
<dbReference type="Pfam" id="PF01844">
    <property type="entry name" value="HNH"/>
    <property type="match status" value="1"/>
</dbReference>